<proteinExistence type="predicted"/>
<evidence type="ECO:0000256" key="1">
    <source>
        <dbReference type="ARBA" id="ARBA00004123"/>
    </source>
</evidence>
<comment type="caution">
    <text evidence="6">The sequence shown here is derived from an EMBL/GenBank/DDBJ whole genome shotgun (WGS) entry which is preliminary data.</text>
</comment>
<evidence type="ECO:0000256" key="3">
    <source>
        <dbReference type="ARBA" id="ARBA00022490"/>
    </source>
</evidence>
<feature type="non-terminal residue" evidence="6">
    <location>
        <position position="1"/>
    </location>
</feature>
<dbReference type="PANTHER" id="PTHR31250:SF27">
    <property type="entry name" value="IQ DOMAIN-CONTAINING PROTEIN IQM5"/>
    <property type="match status" value="1"/>
</dbReference>
<sequence length="510" mass="57435">MTATADPENVSAIKEHHKGGEMNVNESSLKDEEGSGGRIRAEKPPTLQNLQLKQVSNSSNNMVVDQRSFPSSGRKIRQPENQRKPRISLPKPVVISSSITKPVSELDSAATKLQKVYKSYRTRRNLADCAVVVEELWWKALDFAALKVSSVSFFDVEKTQTATSRWSRARTRAAKVGKGLSKDENAQKLALQHWLEAIDPRHRYGHNLHFYYDVWFDSKSTQPFFYWLDIGDGKKVNLEKCRRSVLYKQCIQYLGPKERKEYLVVVEDGKLIYKQSRVPINTVEDSKLIFVLSTTRDLYVGLKKKGRFQHSSFLSGGAITAAGRLVAVEGVLKAIWPYSGHYLPTENNFKEFINFLEEHSVDLTNVKRCSVDDDSYSDKDMVKETSTATSSEDMVVEDVDLEIPVKLVSTLERQENPGSRIEAPLIDVPKRLLCRWSSGVGPRIGCVKEYPAELQARAFEQVNLSPRPTPGFFGSSVPIPSPRPSPKIRMSPRLSYMGIPSPRVPVTATI</sequence>
<dbReference type="GO" id="GO:0005737">
    <property type="term" value="C:cytoplasm"/>
    <property type="evidence" value="ECO:0007669"/>
    <property type="project" value="UniProtKB-SubCell"/>
</dbReference>
<evidence type="ECO:0000256" key="5">
    <source>
        <dbReference type="SAM" id="MobiDB-lite"/>
    </source>
</evidence>
<feature type="compositionally biased region" description="Basic and acidic residues" evidence="5">
    <location>
        <begin position="28"/>
        <end position="43"/>
    </location>
</feature>
<keyword evidence="4" id="KW-0539">Nucleus</keyword>
<reference evidence="6 7" key="1">
    <citation type="journal article" date="2021" name="Hortic Res">
        <title>The domestication of Cucurbita argyrosperma as revealed by the genome of its wild relative.</title>
        <authorList>
            <person name="Barrera-Redondo J."/>
            <person name="Sanchez-de la Vega G."/>
            <person name="Aguirre-Liguori J.A."/>
            <person name="Castellanos-Morales G."/>
            <person name="Gutierrez-Guerrero Y.T."/>
            <person name="Aguirre-Dugua X."/>
            <person name="Aguirre-Planter E."/>
            <person name="Tenaillon M.I."/>
            <person name="Lira-Saade R."/>
            <person name="Eguiarte L.E."/>
        </authorList>
    </citation>
    <scope>NUCLEOTIDE SEQUENCE [LARGE SCALE GENOMIC DNA]</scope>
    <source>
        <strain evidence="6">JBR-2021</strain>
    </source>
</reference>
<organism evidence="6 7">
    <name type="scientific">Cucurbita argyrosperma subsp. sororia</name>
    <dbReference type="NCBI Taxonomy" id="37648"/>
    <lineage>
        <taxon>Eukaryota</taxon>
        <taxon>Viridiplantae</taxon>
        <taxon>Streptophyta</taxon>
        <taxon>Embryophyta</taxon>
        <taxon>Tracheophyta</taxon>
        <taxon>Spermatophyta</taxon>
        <taxon>Magnoliopsida</taxon>
        <taxon>eudicotyledons</taxon>
        <taxon>Gunneridae</taxon>
        <taxon>Pentapetalae</taxon>
        <taxon>rosids</taxon>
        <taxon>fabids</taxon>
        <taxon>Cucurbitales</taxon>
        <taxon>Cucurbitaceae</taxon>
        <taxon>Cucurbiteae</taxon>
        <taxon>Cucurbita</taxon>
    </lineage>
</organism>
<evidence type="ECO:0000256" key="2">
    <source>
        <dbReference type="ARBA" id="ARBA00004496"/>
    </source>
</evidence>
<evidence type="ECO:0000313" key="6">
    <source>
        <dbReference type="EMBL" id="KAG6585748.1"/>
    </source>
</evidence>
<keyword evidence="7" id="KW-1185">Reference proteome</keyword>
<evidence type="ECO:0000256" key="4">
    <source>
        <dbReference type="ARBA" id="ARBA00023242"/>
    </source>
</evidence>
<feature type="region of interest" description="Disordered" evidence="5">
    <location>
        <begin position="1"/>
        <end position="50"/>
    </location>
</feature>
<protein>
    <submittedName>
        <fullName evidence="6">IQ domain-containing protein IQM1</fullName>
    </submittedName>
</protein>
<dbReference type="InterPro" id="IPR044159">
    <property type="entry name" value="IQM"/>
</dbReference>
<feature type="region of interest" description="Disordered" evidence="5">
    <location>
        <begin position="63"/>
        <end position="87"/>
    </location>
</feature>
<dbReference type="PANTHER" id="PTHR31250">
    <property type="entry name" value="IQ DOMAIN-CONTAINING PROTEIN IQM3"/>
    <property type="match status" value="1"/>
</dbReference>
<dbReference type="AlphaFoldDB" id="A0AAV6MTM8"/>
<evidence type="ECO:0000313" key="7">
    <source>
        <dbReference type="Proteomes" id="UP000685013"/>
    </source>
</evidence>
<name>A0AAV6MTM8_9ROSI</name>
<gene>
    <name evidence="6" type="primary">IQM1</name>
    <name evidence="6" type="ORF">SDJN03_18481</name>
</gene>
<accession>A0AAV6MTM8</accession>
<dbReference type="GO" id="GO:0005634">
    <property type="term" value="C:nucleus"/>
    <property type="evidence" value="ECO:0007669"/>
    <property type="project" value="UniProtKB-SubCell"/>
</dbReference>
<dbReference type="Proteomes" id="UP000685013">
    <property type="component" value="Chromosome 12"/>
</dbReference>
<keyword evidence="3" id="KW-0963">Cytoplasm</keyword>
<dbReference type="EMBL" id="JAGKQH010000012">
    <property type="protein sequence ID" value="KAG6585748.1"/>
    <property type="molecule type" value="Genomic_DNA"/>
</dbReference>
<comment type="subcellular location">
    <subcellularLocation>
        <location evidence="2">Cytoplasm</location>
    </subcellularLocation>
    <subcellularLocation>
        <location evidence="1">Nucleus</location>
    </subcellularLocation>
</comment>